<dbReference type="AlphaFoldDB" id="A0A2P2QPA4"/>
<accession>A0A2P2QPA4</accession>
<reference evidence="1" key="1">
    <citation type="submission" date="2018-02" db="EMBL/GenBank/DDBJ databases">
        <title>Rhizophora mucronata_Transcriptome.</title>
        <authorList>
            <person name="Meera S.P."/>
            <person name="Sreeshan A."/>
            <person name="Augustine A."/>
        </authorList>
    </citation>
    <scope>NUCLEOTIDE SEQUENCE</scope>
    <source>
        <tissue evidence="1">Leaf</tissue>
    </source>
</reference>
<dbReference type="EMBL" id="GGEC01088366">
    <property type="protein sequence ID" value="MBX68850.1"/>
    <property type="molecule type" value="Transcribed_RNA"/>
</dbReference>
<proteinExistence type="predicted"/>
<organism evidence="1">
    <name type="scientific">Rhizophora mucronata</name>
    <name type="common">Asiatic mangrove</name>
    <dbReference type="NCBI Taxonomy" id="61149"/>
    <lineage>
        <taxon>Eukaryota</taxon>
        <taxon>Viridiplantae</taxon>
        <taxon>Streptophyta</taxon>
        <taxon>Embryophyta</taxon>
        <taxon>Tracheophyta</taxon>
        <taxon>Spermatophyta</taxon>
        <taxon>Magnoliopsida</taxon>
        <taxon>eudicotyledons</taxon>
        <taxon>Gunneridae</taxon>
        <taxon>Pentapetalae</taxon>
        <taxon>rosids</taxon>
        <taxon>fabids</taxon>
        <taxon>Malpighiales</taxon>
        <taxon>Rhizophoraceae</taxon>
        <taxon>Rhizophora</taxon>
    </lineage>
</organism>
<protein>
    <submittedName>
        <fullName evidence="1">Uncharacterized protein</fullName>
    </submittedName>
</protein>
<name>A0A2P2QPA4_RHIMU</name>
<evidence type="ECO:0000313" key="1">
    <source>
        <dbReference type="EMBL" id="MBX68850.1"/>
    </source>
</evidence>
<sequence length="70" mass="7737">MLHGSRAPVNFQLVLAVPEIELLSIYASKAESFFSLLFFISAAHIIKPKTQKSENNSPIATLPAREARLL</sequence>